<reference evidence="2" key="2">
    <citation type="submission" date="2015-06" db="UniProtKB">
        <authorList>
            <consortium name="EnsemblPlants"/>
        </authorList>
    </citation>
    <scope>IDENTIFICATION</scope>
    <source>
        <strain evidence="2">DM1-3 516 R44</strain>
    </source>
</reference>
<feature type="domain" description="Putative plant transposon protein" evidence="1">
    <location>
        <begin position="4"/>
        <end position="147"/>
    </location>
</feature>
<evidence type="ECO:0000313" key="3">
    <source>
        <dbReference type="Proteomes" id="UP000011115"/>
    </source>
</evidence>
<dbReference type="Proteomes" id="UP000011115">
    <property type="component" value="Unassembled WGS sequence"/>
</dbReference>
<proteinExistence type="predicted"/>
<evidence type="ECO:0000313" key="2">
    <source>
        <dbReference type="EnsemblPlants" id="PGSC0003DMT400097394"/>
    </source>
</evidence>
<dbReference type="InterPro" id="IPR046796">
    <property type="entry name" value="Transposase_32_dom"/>
</dbReference>
<dbReference type="Pfam" id="PF20167">
    <property type="entry name" value="Transposase_32"/>
    <property type="match status" value="1"/>
</dbReference>
<dbReference type="HOGENOM" id="CLU_1771354_0_0_1"/>
<dbReference type="InParanoid" id="M1E0J0"/>
<dbReference type="Gramene" id="PGSC0003DMT400097394">
    <property type="protein sequence ID" value="PGSC0003DMT400097394"/>
    <property type="gene ID" value="PGSC0003DMG400046965"/>
</dbReference>
<dbReference type="EnsemblPlants" id="PGSC0003DMT400097394">
    <property type="protein sequence ID" value="PGSC0003DMT400097394"/>
    <property type="gene ID" value="PGSC0003DMG400046965"/>
</dbReference>
<keyword evidence="3" id="KW-1185">Reference proteome</keyword>
<sequence length="147" mass="16536">MDENAPGKFIGHIPREFYAIYAATLMNLAAETETTKRAHKIVAATLGPLDIVIVRGKIINISEETINRMLHAPDYTTPTSVGLFEGKHHDVTTVSDMEDPSLRERIMRWIVCYIATEGEAITWVSDPHVQITKASLNFLSKVWWSIV</sequence>
<accession>M1E0J0</accession>
<dbReference type="PaxDb" id="4113-PGSC0003DMT400097394"/>
<organism evidence="2 3">
    <name type="scientific">Solanum tuberosum</name>
    <name type="common">Potato</name>
    <dbReference type="NCBI Taxonomy" id="4113"/>
    <lineage>
        <taxon>Eukaryota</taxon>
        <taxon>Viridiplantae</taxon>
        <taxon>Streptophyta</taxon>
        <taxon>Embryophyta</taxon>
        <taxon>Tracheophyta</taxon>
        <taxon>Spermatophyta</taxon>
        <taxon>Magnoliopsida</taxon>
        <taxon>eudicotyledons</taxon>
        <taxon>Gunneridae</taxon>
        <taxon>Pentapetalae</taxon>
        <taxon>asterids</taxon>
        <taxon>lamiids</taxon>
        <taxon>Solanales</taxon>
        <taxon>Solanaceae</taxon>
        <taxon>Solanoideae</taxon>
        <taxon>Solaneae</taxon>
        <taxon>Solanum</taxon>
    </lineage>
</organism>
<dbReference type="AlphaFoldDB" id="M1E0J0"/>
<protein>
    <recommendedName>
        <fullName evidence="1">Putative plant transposon protein domain-containing protein</fullName>
    </recommendedName>
</protein>
<name>M1E0J0_SOLTU</name>
<evidence type="ECO:0000259" key="1">
    <source>
        <dbReference type="Pfam" id="PF20167"/>
    </source>
</evidence>
<reference evidence="3" key="1">
    <citation type="journal article" date="2011" name="Nature">
        <title>Genome sequence and analysis of the tuber crop potato.</title>
        <authorList>
            <consortium name="The Potato Genome Sequencing Consortium"/>
        </authorList>
    </citation>
    <scope>NUCLEOTIDE SEQUENCE [LARGE SCALE GENOMIC DNA]</scope>
    <source>
        <strain evidence="3">cv. DM1-3 516 R44</strain>
    </source>
</reference>